<reference evidence="3 4" key="1">
    <citation type="submission" date="2016-10" db="EMBL/GenBank/DDBJ databases">
        <authorList>
            <person name="de Groot N.N."/>
        </authorList>
    </citation>
    <scope>NUCLEOTIDE SEQUENCE [LARGE SCALE GENOMIC DNA]</scope>
    <source>
        <strain evidence="3 4">DSM 11978</strain>
    </source>
</reference>
<dbReference type="AlphaFoldDB" id="A0A1H7M9X5"/>
<keyword evidence="1" id="KW-0812">Transmembrane</keyword>
<dbReference type="Proteomes" id="UP000199506">
    <property type="component" value="Unassembled WGS sequence"/>
</dbReference>
<dbReference type="InterPro" id="IPR001434">
    <property type="entry name" value="OmcB-like_DUF11"/>
</dbReference>
<evidence type="ECO:0000259" key="2">
    <source>
        <dbReference type="Pfam" id="PF01345"/>
    </source>
</evidence>
<feature type="domain" description="DUF11" evidence="2">
    <location>
        <begin position="437"/>
        <end position="550"/>
    </location>
</feature>
<sequence>MLNNAIPDEEALDDGLGGAIFIAGSNSYIEDSNFTYNTARNGSAIYIDPTSSIANNYIYNCNFTENQAWSYWLPIFYNDVTKTIESNLTGGNNILNAIYNNGSNLHIFIDGVNPVLGWENSQNGTIMYQDNREFNQTIVTLVWDRHGNLVFNETAVTDLAGNVCYDIPQDTHLWFIVSMTHLEDTYYKEITNITGININPGLTITDVTMYEGNATPQTIYIVLADDDANPIPNEGPIMIYVMVNGNKILLGSGNTSKNAVLIFNESAVFKTLNPGNYTIIAECTYAYYNETTQSISNKTVSTEGILEVLPYIWSLNKTISHVNGIPYIEGMVIQVNDNVTFNITVFNEVNNTLTGLKLIDLNTEGLSYVSTLPSNWNYEGNNVWTLDNLVNYGNSSLFVTFKVLKTGNLTNIVNCSFLDGFKNKSANITFAVNLTADLGVSKVVNVSNPNYGDFIKYTVVVSNAGPDDATGVVVNETLPVGLVYVSDDASVGSYDHVAGLWTVGSLAKGDSATLIVVVCVGGTGNIQNFVNVSGAEYDNNTGNNKANVTVAVNQLKTYIIVFNNTVYPGDDVTVIVTVTTQNGSLFNGNVNVALNDTANTTKVVTIVDGTGSFKVTVDKNLVNGYVIGINASYDGNDTYIGSKGFGWIKVLPVKFHVEKTIVKGNEFFIGDEIIFNITVYNDCNGTLYNLVVSDVLPNGVVLINSGFGLWTYDGGSSWSYGDLSAGASATLIIKSSAVKAGSFTNDAKATVNDVLDNSSLVDFSISKLNTSISVSNVTGHPGDVVVITIKVSTGDNVPFNGDVDVILPDGKKIIVHVTNGIAKFKWTIPKNAKNNTIFSIFVSFAGSSKYFGSNNTGFIKVIDNKQNKTNHTDNNDFTDKCNKGIIKNTGNPLLVLLISIVILVISLKRRKDY</sequence>
<dbReference type="InterPro" id="IPR051172">
    <property type="entry name" value="Chlamydia_OmcB"/>
</dbReference>
<dbReference type="OrthoDB" id="76596at2157"/>
<feature type="domain" description="DUF11" evidence="2">
    <location>
        <begin position="333"/>
        <end position="419"/>
    </location>
</feature>
<dbReference type="Pfam" id="PF01345">
    <property type="entry name" value="DUF11"/>
    <property type="match status" value="3"/>
</dbReference>
<dbReference type="PANTHER" id="PTHR34819">
    <property type="entry name" value="LARGE CYSTEINE-RICH PERIPLASMIC PROTEIN OMCB"/>
    <property type="match status" value="1"/>
</dbReference>
<name>A0A1H7M9X5_9EURY</name>
<feature type="domain" description="DUF11" evidence="2">
    <location>
        <begin position="657"/>
        <end position="756"/>
    </location>
</feature>
<dbReference type="Gene3D" id="2.60.40.3080">
    <property type="match status" value="1"/>
</dbReference>
<dbReference type="NCBIfam" id="TIGR01451">
    <property type="entry name" value="B_ant_repeat"/>
    <property type="match status" value="2"/>
</dbReference>
<evidence type="ECO:0000256" key="1">
    <source>
        <dbReference type="SAM" id="Phobius"/>
    </source>
</evidence>
<proteinExistence type="predicted"/>
<dbReference type="RefSeq" id="WP_091699583.1">
    <property type="nucleotide sequence ID" value="NZ_FOAK01000009.1"/>
</dbReference>
<dbReference type="EMBL" id="FOAK01000009">
    <property type="protein sequence ID" value="SEL07964.1"/>
    <property type="molecule type" value="Genomic_DNA"/>
</dbReference>
<dbReference type="PANTHER" id="PTHR34819:SF3">
    <property type="entry name" value="CELL SURFACE PROTEIN"/>
    <property type="match status" value="1"/>
</dbReference>
<evidence type="ECO:0000313" key="4">
    <source>
        <dbReference type="Proteomes" id="UP000199506"/>
    </source>
</evidence>
<dbReference type="InterPro" id="IPR047589">
    <property type="entry name" value="DUF11_rpt"/>
</dbReference>
<keyword evidence="1" id="KW-0472">Membrane</keyword>
<accession>A0A1H7M9X5</accession>
<protein>
    <submittedName>
        <fullName evidence="3">Conserved repeat domain-containing protein</fullName>
    </submittedName>
</protein>
<evidence type="ECO:0000313" key="3">
    <source>
        <dbReference type="EMBL" id="SEL07964.1"/>
    </source>
</evidence>
<organism evidence="3 4">
    <name type="scientific">Methanobrevibacter gottschalkii</name>
    <dbReference type="NCBI Taxonomy" id="190974"/>
    <lineage>
        <taxon>Archaea</taxon>
        <taxon>Methanobacteriati</taxon>
        <taxon>Methanobacteriota</taxon>
        <taxon>Methanomada group</taxon>
        <taxon>Methanobacteria</taxon>
        <taxon>Methanobacteriales</taxon>
        <taxon>Methanobacteriaceae</taxon>
        <taxon>Methanobrevibacter</taxon>
    </lineage>
</organism>
<feature type="transmembrane region" description="Helical" evidence="1">
    <location>
        <begin position="890"/>
        <end position="907"/>
    </location>
</feature>
<keyword evidence="1" id="KW-1133">Transmembrane helix</keyword>
<gene>
    <name evidence="3" type="ORF">SAMN05216439_1905</name>
</gene>